<comment type="caution">
    <text evidence="2">The sequence shown here is derived from an EMBL/GenBank/DDBJ whole genome shotgun (WGS) entry which is preliminary data.</text>
</comment>
<name>A0A9N9D3J9_9GLOM</name>
<dbReference type="AlphaFoldDB" id="A0A9N9D3J9"/>
<dbReference type="Proteomes" id="UP000789572">
    <property type="component" value="Unassembled WGS sequence"/>
</dbReference>
<keyword evidence="3" id="KW-1185">Reference proteome</keyword>
<evidence type="ECO:0000313" key="2">
    <source>
        <dbReference type="EMBL" id="CAG8621638.1"/>
    </source>
</evidence>
<gene>
    <name evidence="2" type="ORF">POCULU_LOCUS8449</name>
</gene>
<sequence length="622" mass="71601">MTENRNSYFKDTDCNDWDVVGFYRNWIHNHEEDNSKLNYQKAKDRLIKCLEDIVALSPSGNEVRKAQDLLKTAKARRASVCCTSDDLFVRCGLPISLVEWGSLNQKRKAGSTIDDIWKSVEIDVYSKKTELAKAKLKHVQISGMVRAAKENQDYASTMNKGVLLDLEGEFAERKNKRVLFESNEVNKYAETLNKRPRKQYSVEKVKGFSAEYDGQILDPELFLVETDKEYSVEREHPFDDNEWTLKSGLKLADILKVAAGINGHLMRPEVWGIVRCGLKVAKPKWCEEDEYVEIQKTTKPRSIVNPPEFITNLLKNKSLMALGKELNKIKIKELMKLNDDLEEANQLILISAPPDAMTSFFVKILSRFHQFVFPQQSIMQQIGVSEASYGAYIMHPCFIELLTGLEDHLFYEPGEVILSSIKSCCERRKCESFEQKADGRFLARLKRSCIEIGHLEMSGGYGHREIPRSTWDGCCKGPLGNMYMFEEIGERYRKASPKSFANTYVFFVHTYEDKIEIWQMHNCARGVLQWERTHKAIVPICYEEQKKHFFDFVILLWDLKEGLINTANMIKQLQDEDNDGVSKLSGRLPPHPGKPDKELHKKGINNVEVESDMSSSPIREDY</sequence>
<evidence type="ECO:0000256" key="1">
    <source>
        <dbReference type="SAM" id="MobiDB-lite"/>
    </source>
</evidence>
<dbReference type="EMBL" id="CAJVPJ010002451">
    <property type="protein sequence ID" value="CAG8621638.1"/>
    <property type="molecule type" value="Genomic_DNA"/>
</dbReference>
<reference evidence="2" key="1">
    <citation type="submission" date="2021-06" db="EMBL/GenBank/DDBJ databases">
        <authorList>
            <person name="Kallberg Y."/>
            <person name="Tangrot J."/>
            <person name="Rosling A."/>
        </authorList>
    </citation>
    <scope>NUCLEOTIDE SEQUENCE</scope>
    <source>
        <strain evidence="2">IA702</strain>
    </source>
</reference>
<organism evidence="2 3">
    <name type="scientific">Paraglomus occultum</name>
    <dbReference type="NCBI Taxonomy" id="144539"/>
    <lineage>
        <taxon>Eukaryota</taxon>
        <taxon>Fungi</taxon>
        <taxon>Fungi incertae sedis</taxon>
        <taxon>Mucoromycota</taxon>
        <taxon>Glomeromycotina</taxon>
        <taxon>Glomeromycetes</taxon>
        <taxon>Paraglomerales</taxon>
        <taxon>Paraglomeraceae</taxon>
        <taxon>Paraglomus</taxon>
    </lineage>
</organism>
<feature type="region of interest" description="Disordered" evidence="1">
    <location>
        <begin position="580"/>
        <end position="622"/>
    </location>
</feature>
<dbReference type="OrthoDB" id="2361632at2759"/>
<evidence type="ECO:0000313" key="3">
    <source>
        <dbReference type="Proteomes" id="UP000789572"/>
    </source>
</evidence>
<accession>A0A9N9D3J9</accession>
<proteinExistence type="predicted"/>
<feature type="compositionally biased region" description="Polar residues" evidence="1">
    <location>
        <begin position="612"/>
        <end position="622"/>
    </location>
</feature>
<protein>
    <submittedName>
        <fullName evidence="2">6859_t:CDS:1</fullName>
    </submittedName>
</protein>